<feature type="compositionally biased region" description="Low complexity" evidence="1">
    <location>
        <begin position="257"/>
        <end position="275"/>
    </location>
</feature>
<feature type="region of interest" description="Disordered" evidence="1">
    <location>
        <begin position="194"/>
        <end position="305"/>
    </location>
</feature>
<name>A0A1G4JIF0_9SACH</name>
<feature type="compositionally biased region" description="Polar residues" evidence="1">
    <location>
        <begin position="340"/>
        <end position="354"/>
    </location>
</feature>
<feature type="region of interest" description="Disordered" evidence="1">
    <location>
        <begin position="320"/>
        <end position="354"/>
    </location>
</feature>
<dbReference type="AlphaFoldDB" id="A0A1G4JIF0"/>
<accession>A0A1G4JIF0</accession>
<feature type="compositionally biased region" description="Low complexity" evidence="1">
    <location>
        <begin position="131"/>
        <end position="146"/>
    </location>
</feature>
<evidence type="ECO:0000313" key="3">
    <source>
        <dbReference type="Proteomes" id="UP000189911"/>
    </source>
</evidence>
<proteinExistence type="predicted"/>
<feature type="region of interest" description="Disordered" evidence="1">
    <location>
        <begin position="25"/>
        <end position="153"/>
    </location>
</feature>
<sequence>MDEHPVTATGIALYKKPLFQFDMESKSGNRRSRERAEIPLVDPIVATPDKISTETSEFTKEDSHYTHTSPALRDSRQDMVGFKSRKQASSNSSSVGNAMPASKPAFSKSSSGSGGSTSGATSRPALAPHTLSSSSSSSLLSVSSASPYRANTRRLSSEEIINEMEKEQDAIVVRLLREIDQLKDENNRLRKNLGAVLNGDPQTPATAATNSTLPQLSRRSSLNSNASSASIASNNSSLSGANVNVNGSNSTSVLALTPSGTSPAPSRRPSSSAAPIDTLTPTLLLQRKRNSIPSPNPLTPKKSDEFVHLYTPVPSSNLVKTDPAADLPGSCGYRRRRLSVKSSEGSNKIQRSTQ</sequence>
<organism evidence="2 3">
    <name type="scientific">Lachancea nothofagi CBS 11611</name>
    <dbReference type="NCBI Taxonomy" id="1266666"/>
    <lineage>
        <taxon>Eukaryota</taxon>
        <taxon>Fungi</taxon>
        <taxon>Dikarya</taxon>
        <taxon>Ascomycota</taxon>
        <taxon>Saccharomycotina</taxon>
        <taxon>Saccharomycetes</taxon>
        <taxon>Saccharomycetales</taxon>
        <taxon>Saccharomycetaceae</taxon>
        <taxon>Lachancea</taxon>
    </lineage>
</organism>
<evidence type="ECO:0000256" key="1">
    <source>
        <dbReference type="SAM" id="MobiDB-lite"/>
    </source>
</evidence>
<gene>
    <name evidence="2" type="ORF">LANO_0D08086G</name>
</gene>
<dbReference type="Proteomes" id="UP000189911">
    <property type="component" value="Chromosome D"/>
</dbReference>
<reference evidence="3" key="1">
    <citation type="submission" date="2016-03" db="EMBL/GenBank/DDBJ databases">
        <authorList>
            <person name="Devillers Hugo."/>
        </authorList>
    </citation>
    <scope>NUCLEOTIDE SEQUENCE [LARGE SCALE GENOMIC DNA]</scope>
</reference>
<dbReference type="EMBL" id="LT598448">
    <property type="protein sequence ID" value="SCU90243.1"/>
    <property type="molecule type" value="Genomic_DNA"/>
</dbReference>
<evidence type="ECO:0000313" key="2">
    <source>
        <dbReference type="EMBL" id="SCU90243.1"/>
    </source>
</evidence>
<keyword evidence="3" id="KW-1185">Reference proteome</keyword>
<protein>
    <submittedName>
        <fullName evidence="2">LANO_0D08086g1_1</fullName>
    </submittedName>
</protein>
<dbReference type="OrthoDB" id="4036600at2759"/>
<feature type="compositionally biased region" description="Low complexity" evidence="1">
    <location>
        <begin position="217"/>
        <end position="250"/>
    </location>
</feature>
<feature type="compositionally biased region" description="Low complexity" evidence="1">
    <location>
        <begin position="89"/>
        <end position="111"/>
    </location>
</feature>
<feature type="compositionally biased region" description="Polar residues" evidence="1">
    <location>
        <begin position="200"/>
        <end position="215"/>
    </location>
</feature>